<evidence type="ECO:0000313" key="2">
    <source>
        <dbReference type="EMBL" id="AXI08214.1"/>
    </source>
</evidence>
<dbReference type="SUPFAM" id="SSF54060">
    <property type="entry name" value="His-Me finger endonucleases"/>
    <property type="match status" value="2"/>
</dbReference>
<dbReference type="Pfam" id="PF07463">
    <property type="entry name" value="NUMOD4"/>
    <property type="match status" value="2"/>
</dbReference>
<dbReference type="OrthoDB" id="6631788at2"/>
<dbReference type="Gene3D" id="3.90.75.20">
    <property type="match status" value="2"/>
</dbReference>
<name>A0A345PDY4_9BACI</name>
<dbReference type="KEGG" id="ocn:CUC15_04205"/>
<accession>A0A345PDY4</accession>
<evidence type="ECO:0000259" key="1">
    <source>
        <dbReference type="SMART" id="SM00507"/>
    </source>
</evidence>
<keyword evidence="3" id="KW-1185">Reference proteome</keyword>
<dbReference type="AlphaFoldDB" id="A0A345PDY4"/>
<dbReference type="Pfam" id="PF13392">
    <property type="entry name" value="HNH_3"/>
    <property type="match status" value="1"/>
</dbReference>
<feature type="domain" description="HNH nuclease" evidence="1">
    <location>
        <begin position="155"/>
        <end position="203"/>
    </location>
</feature>
<dbReference type="InterPro" id="IPR010902">
    <property type="entry name" value="NUMOD4"/>
</dbReference>
<organism evidence="2 3">
    <name type="scientific">Oceanobacillus zhaokaii</name>
    <dbReference type="NCBI Taxonomy" id="2052660"/>
    <lineage>
        <taxon>Bacteria</taxon>
        <taxon>Bacillati</taxon>
        <taxon>Bacillota</taxon>
        <taxon>Bacilli</taxon>
        <taxon>Bacillales</taxon>
        <taxon>Bacillaceae</taxon>
        <taxon>Oceanobacillus</taxon>
    </lineage>
</organism>
<dbReference type="SMART" id="SM00507">
    <property type="entry name" value="HNHc"/>
    <property type="match status" value="1"/>
</dbReference>
<dbReference type="InterPro" id="IPR003615">
    <property type="entry name" value="HNH_nuc"/>
</dbReference>
<reference evidence="3" key="1">
    <citation type="submission" date="2017-11" db="EMBL/GenBank/DDBJ databases">
        <authorList>
            <person name="Zhu W."/>
        </authorList>
    </citation>
    <scope>NUCLEOTIDE SEQUENCE [LARGE SCALE GENOMIC DNA]</scope>
    <source>
        <strain evidence="3">160</strain>
    </source>
</reference>
<dbReference type="EMBL" id="CP024848">
    <property type="protein sequence ID" value="AXI08214.1"/>
    <property type="molecule type" value="Genomic_DNA"/>
</dbReference>
<gene>
    <name evidence="2" type="ORF">CUC15_04205</name>
</gene>
<dbReference type="RefSeq" id="WP_114915507.1">
    <property type="nucleotide sequence ID" value="NZ_CP024848.1"/>
</dbReference>
<dbReference type="GO" id="GO:0016788">
    <property type="term" value="F:hydrolase activity, acting on ester bonds"/>
    <property type="evidence" value="ECO:0007669"/>
    <property type="project" value="InterPro"/>
</dbReference>
<evidence type="ECO:0000313" key="3">
    <source>
        <dbReference type="Proteomes" id="UP000253908"/>
    </source>
</evidence>
<dbReference type="Proteomes" id="UP000253908">
    <property type="component" value="Chromosome"/>
</dbReference>
<proteinExistence type="predicted"/>
<dbReference type="InterPro" id="IPR044925">
    <property type="entry name" value="His-Me_finger_sf"/>
</dbReference>
<sequence>MWKIVKGYNDYIVNEKGEVRNVKTDKVVKQKINKSGYNKVRLKVGFRYKEEYVCVIVYNSFANKEVRFQEHIKHIDGNLSNDRFTNLKYVGWGSMETVVDREYVKESEEWKEIKDYPNYYVSKEGEVFSSKINRVINQSINASGYRTVNISFDGKRKRLLVHRLVAEAFIPKPKNKPVVNHIDSNRSNATVDNLEWVTYRENSIHMVNSYNSPGQVFTELFDKEGDFIDSFPSNSRCINYIKQLSQVKKYMEGNKTRAYPFEFERDSEGNIIFEVIKLTISLK</sequence>
<protein>
    <recommendedName>
        <fullName evidence="1">HNH nuclease domain-containing protein</fullName>
    </recommendedName>
</protein>